<sequence>MITLILDANERGITGRKQRRTTQESVSVSRDDCEMHVDECVAYADDYDIDVDDDCDTR</sequence>
<protein>
    <submittedName>
        <fullName evidence="1">Uncharacterized protein</fullName>
    </submittedName>
</protein>
<dbReference type="EMBL" id="CABPRJ010001454">
    <property type="protein sequence ID" value="VVC37762.1"/>
    <property type="molecule type" value="Genomic_DNA"/>
</dbReference>
<accession>A0A5E4N5W1</accession>
<reference evidence="1 2" key="1">
    <citation type="submission" date="2019-08" db="EMBL/GenBank/DDBJ databases">
        <authorList>
            <person name="Alioto T."/>
            <person name="Alioto T."/>
            <person name="Gomez Garrido J."/>
        </authorList>
    </citation>
    <scope>NUCLEOTIDE SEQUENCE [LARGE SCALE GENOMIC DNA]</scope>
</reference>
<dbReference type="AlphaFoldDB" id="A0A5E4N5W1"/>
<name>A0A5E4N5W1_9HEMI</name>
<proteinExistence type="predicted"/>
<dbReference type="Proteomes" id="UP000325440">
    <property type="component" value="Unassembled WGS sequence"/>
</dbReference>
<evidence type="ECO:0000313" key="2">
    <source>
        <dbReference type="Proteomes" id="UP000325440"/>
    </source>
</evidence>
<gene>
    <name evidence="1" type="ORF">CINCED_3A007151</name>
</gene>
<keyword evidence="2" id="KW-1185">Reference proteome</keyword>
<organism evidence="1 2">
    <name type="scientific">Cinara cedri</name>
    <dbReference type="NCBI Taxonomy" id="506608"/>
    <lineage>
        <taxon>Eukaryota</taxon>
        <taxon>Metazoa</taxon>
        <taxon>Ecdysozoa</taxon>
        <taxon>Arthropoda</taxon>
        <taxon>Hexapoda</taxon>
        <taxon>Insecta</taxon>
        <taxon>Pterygota</taxon>
        <taxon>Neoptera</taxon>
        <taxon>Paraneoptera</taxon>
        <taxon>Hemiptera</taxon>
        <taxon>Sternorrhyncha</taxon>
        <taxon>Aphidomorpha</taxon>
        <taxon>Aphidoidea</taxon>
        <taxon>Aphididae</taxon>
        <taxon>Lachninae</taxon>
        <taxon>Cinara</taxon>
    </lineage>
</organism>
<evidence type="ECO:0000313" key="1">
    <source>
        <dbReference type="EMBL" id="VVC37762.1"/>
    </source>
</evidence>